<comment type="similarity">
    <text evidence="2">Belongs to the SLC35F solute transporter family.</text>
</comment>
<feature type="transmembrane region" description="Helical" evidence="7">
    <location>
        <begin position="163"/>
        <end position="179"/>
    </location>
</feature>
<feature type="transmembrane region" description="Helical" evidence="7">
    <location>
        <begin position="199"/>
        <end position="221"/>
    </location>
</feature>
<evidence type="ECO:0000313" key="9">
    <source>
        <dbReference type="EMBL" id="CDR39435.1"/>
    </source>
</evidence>
<feature type="transmembrane region" description="Helical" evidence="7">
    <location>
        <begin position="138"/>
        <end position="156"/>
    </location>
</feature>
<dbReference type="SUPFAM" id="SSF103481">
    <property type="entry name" value="Multidrug resistance efflux transporter EmrE"/>
    <property type="match status" value="2"/>
</dbReference>
<dbReference type="EMBL" id="LK052888">
    <property type="protein sequence ID" value="CDR39435.1"/>
    <property type="molecule type" value="Genomic_DNA"/>
</dbReference>
<feature type="transmembrane region" description="Helical" evidence="7">
    <location>
        <begin position="43"/>
        <end position="62"/>
    </location>
</feature>
<sequence>MDQTSRRKRWTLGLIMLGVVVLSWVLSSFLVNDLFEKDLYRKPFFLTYINTATFMFYLTPYVRKLWTHYRESGKLEYKEVEEEFLSNSSDEEILLNEEQNQKLSLMETIKLSAQFCVIWYLANLATNASLSYTSVGSQTILSSTSSFFTLVVGALAKTEKFNHVKVVGLVLSFVGVILITKADGDQVSEDLQRTKLSIFIGNTLALLGALLYGVYTTLLKYKIRDEARVNMKVFFGFVGVFNLILLWPSLIVFDYLGVEKFELPSGSFVIMVIIVNCLITFVSDFCWVKAMLLTSPLTVTVGLSTTIPFAMVGDIIFKGEKITLVYIVAAAMICVSFFVINRDEENDRHVE</sequence>
<keyword evidence="4 7" id="KW-0812">Transmembrane</keyword>
<dbReference type="InterPro" id="IPR037185">
    <property type="entry name" value="EmrE-like"/>
</dbReference>
<accession>A0A061APA1</accession>
<proteinExistence type="inferred from homology"/>
<keyword evidence="6 7" id="KW-0472">Membrane</keyword>
<evidence type="ECO:0000256" key="3">
    <source>
        <dbReference type="ARBA" id="ARBA00022448"/>
    </source>
</evidence>
<evidence type="ECO:0000259" key="8">
    <source>
        <dbReference type="Pfam" id="PF13127"/>
    </source>
</evidence>
<protein>
    <submittedName>
        <fullName evidence="9">CYFA0S03e03334g1_1</fullName>
    </submittedName>
</protein>
<reference evidence="9" key="1">
    <citation type="journal article" date="2014" name="Genome Announc.">
        <title>Genome sequence of the yeast Cyberlindnera fabianii (Hansenula fabianii).</title>
        <authorList>
            <person name="Freel K.C."/>
            <person name="Sarilar V."/>
            <person name="Neuveglise C."/>
            <person name="Devillers H."/>
            <person name="Friedrich A."/>
            <person name="Schacherer J."/>
        </authorList>
    </citation>
    <scope>NUCLEOTIDE SEQUENCE</scope>
    <source>
        <strain evidence="9">YJS4271</strain>
    </source>
</reference>
<organism evidence="9">
    <name type="scientific">Cyberlindnera fabianii</name>
    <name type="common">Yeast</name>
    <name type="synonym">Hansenula fabianii</name>
    <dbReference type="NCBI Taxonomy" id="36022"/>
    <lineage>
        <taxon>Eukaryota</taxon>
        <taxon>Fungi</taxon>
        <taxon>Dikarya</taxon>
        <taxon>Ascomycota</taxon>
        <taxon>Saccharomycotina</taxon>
        <taxon>Saccharomycetes</taxon>
        <taxon>Phaffomycetales</taxon>
        <taxon>Phaffomycetaceae</taxon>
        <taxon>Cyberlindnera</taxon>
    </lineage>
</organism>
<feature type="transmembrane region" description="Helical" evidence="7">
    <location>
        <begin position="12"/>
        <end position="31"/>
    </location>
</feature>
<dbReference type="VEuPathDB" id="FungiDB:BON22_4467"/>
<dbReference type="PhylomeDB" id="A0A061APA1"/>
<feature type="transmembrane region" description="Helical" evidence="7">
    <location>
        <begin position="233"/>
        <end position="256"/>
    </location>
</feature>
<dbReference type="InterPro" id="IPR025016">
    <property type="entry name" value="DUF3955"/>
</dbReference>
<comment type="subcellular location">
    <subcellularLocation>
        <location evidence="1">Membrane</location>
        <topology evidence="1">Multi-pass membrane protein</topology>
    </subcellularLocation>
</comment>
<feature type="domain" description="DUF3955" evidence="8">
    <location>
        <begin position="11"/>
        <end position="55"/>
    </location>
</feature>
<dbReference type="InterPro" id="IPR009262">
    <property type="entry name" value="SLC35_F1/F2/F6"/>
</dbReference>
<gene>
    <name evidence="9" type="ORF">CYFA0S_03e03334g</name>
</gene>
<dbReference type="GO" id="GO:0022857">
    <property type="term" value="F:transmembrane transporter activity"/>
    <property type="evidence" value="ECO:0007669"/>
    <property type="project" value="InterPro"/>
</dbReference>
<keyword evidence="5 7" id="KW-1133">Transmembrane helix</keyword>
<evidence type="ECO:0000256" key="1">
    <source>
        <dbReference type="ARBA" id="ARBA00004141"/>
    </source>
</evidence>
<dbReference type="AlphaFoldDB" id="A0A061APA1"/>
<evidence type="ECO:0000256" key="2">
    <source>
        <dbReference type="ARBA" id="ARBA00007863"/>
    </source>
</evidence>
<dbReference type="OrthoDB" id="1436450at2759"/>
<evidence type="ECO:0000256" key="7">
    <source>
        <dbReference type="SAM" id="Phobius"/>
    </source>
</evidence>
<dbReference type="GO" id="GO:0000329">
    <property type="term" value="C:fungal-type vacuole membrane"/>
    <property type="evidence" value="ECO:0007669"/>
    <property type="project" value="TreeGrafter"/>
</dbReference>
<dbReference type="PANTHER" id="PTHR23051">
    <property type="entry name" value="SOLUTE CARRIER FAMILY 35, MEMBER F5"/>
    <property type="match status" value="1"/>
</dbReference>
<evidence type="ECO:0000256" key="4">
    <source>
        <dbReference type="ARBA" id="ARBA00022692"/>
    </source>
</evidence>
<name>A0A061APA1_CYBFA</name>
<keyword evidence="3" id="KW-0813">Transport</keyword>
<feature type="transmembrane region" description="Helical" evidence="7">
    <location>
        <begin position="323"/>
        <end position="340"/>
    </location>
</feature>
<dbReference type="PANTHER" id="PTHR23051:SF0">
    <property type="entry name" value="SOLUTE CARRIER FAMILY 35 MEMBER F5"/>
    <property type="match status" value="1"/>
</dbReference>
<feature type="transmembrane region" description="Helical" evidence="7">
    <location>
        <begin position="299"/>
        <end position="317"/>
    </location>
</feature>
<feature type="transmembrane region" description="Helical" evidence="7">
    <location>
        <begin position="268"/>
        <end position="287"/>
    </location>
</feature>
<dbReference type="Pfam" id="PF13127">
    <property type="entry name" value="DUF3955"/>
    <property type="match status" value="1"/>
</dbReference>
<dbReference type="Pfam" id="PF06027">
    <property type="entry name" value="SLC35F"/>
    <property type="match status" value="1"/>
</dbReference>
<evidence type="ECO:0000256" key="5">
    <source>
        <dbReference type="ARBA" id="ARBA00022989"/>
    </source>
</evidence>
<evidence type="ECO:0000256" key="6">
    <source>
        <dbReference type="ARBA" id="ARBA00023136"/>
    </source>
</evidence>